<dbReference type="EMBL" id="CP007389">
    <property type="protein sequence ID" value="APT74415.1"/>
    <property type="molecule type" value="Genomic_DNA"/>
</dbReference>
<evidence type="ECO:0008006" key="3">
    <source>
        <dbReference type="Google" id="ProtNLM"/>
    </source>
</evidence>
<sequence>MKKQFFLFLLLIFLLFGCNDENCIYVRDKKICFQENDEIISVNVPYIEILNQVDNLVYFEGVSQTGGIDIEYALVNARIDAVLKMRDFLGVEVITKNGNVEIDYGNLRQLSYDLIYLLNKSLEYVVFKRNRGNFYEVHTILFYIPSLKRFIPIYEDEFSRKIWQLATDEF</sequence>
<organism evidence="1 2">
    <name type="scientific">Thermosipho melanesiensis</name>
    <dbReference type="NCBI Taxonomy" id="46541"/>
    <lineage>
        <taxon>Bacteria</taxon>
        <taxon>Thermotogati</taxon>
        <taxon>Thermotogota</taxon>
        <taxon>Thermotogae</taxon>
        <taxon>Thermotogales</taxon>
        <taxon>Fervidobacteriaceae</taxon>
        <taxon>Thermosipho</taxon>
    </lineage>
</organism>
<protein>
    <recommendedName>
        <fullName evidence="3">Lipoprotein</fullName>
    </recommendedName>
</protein>
<dbReference type="RefSeq" id="WP_012057714.1">
    <property type="nucleotide sequence ID" value="NZ_CP007389.1"/>
</dbReference>
<reference evidence="1 2" key="1">
    <citation type="submission" date="2014-02" db="EMBL/GenBank/DDBJ databases">
        <title>Diversity of Thermotogales isolates from hydrothermal vents.</title>
        <authorList>
            <person name="Haverkamp T.H.A."/>
            <person name="Lossouarn J."/>
            <person name="Geslin C."/>
            <person name="Nesbo C.L."/>
        </authorList>
    </citation>
    <scope>NUCLEOTIDE SEQUENCE [LARGE SCALE GENOMIC DNA]</scope>
    <source>
        <strain evidence="1 2">431</strain>
    </source>
</reference>
<evidence type="ECO:0000313" key="1">
    <source>
        <dbReference type="EMBL" id="APT74415.1"/>
    </source>
</evidence>
<dbReference type="PROSITE" id="PS51257">
    <property type="entry name" value="PROKAR_LIPOPROTEIN"/>
    <property type="match status" value="1"/>
</dbReference>
<proteinExistence type="predicted"/>
<dbReference type="Proteomes" id="UP000185490">
    <property type="component" value="Chromosome"/>
</dbReference>
<keyword evidence="2" id="KW-1185">Reference proteome</keyword>
<evidence type="ECO:0000313" key="2">
    <source>
        <dbReference type="Proteomes" id="UP000185490"/>
    </source>
</evidence>
<name>A0ABM6GFU6_9BACT</name>
<gene>
    <name evidence="1" type="ORF">BW47_08025</name>
</gene>
<accession>A0ABM6GFU6</accession>